<name>A0A7W9AEW3_9SPHN</name>
<comment type="caution">
    <text evidence="3">The sequence shown here is derived from an EMBL/GenBank/DDBJ whole genome shotgun (WGS) entry which is preliminary data.</text>
</comment>
<sequence>MKKLILAALATVAAVAPAQAAVSFSVIDGGSITFENSAGVLGVNTFDGLTVGNPFNGGVVRQGSTPFVSAEPMGSDGSKYLQIGAGQTATFTSAVGTKFFGLYIGSIDNFNKITLYDTLGGFLATFDGTQFGDPGNGDQAAPENNRWVIFEDTASSLGKVELYSDQRNAFEVDNVAFSNAVPEPATWAMMITGFGFVGGAMRRRRGEETLATA</sequence>
<dbReference type="InterPro" id="IPR013424">
    <property type="entry name" value="Ice-binding_C"/>
</dbReference>
<evidence type="ECO:0000313" key="3">
    <source>
        <dbReference type="EMBL" id="MBB5684400.1"/>
    </source>
</evidence>
<dbReference type="NCBIfam" id="TIGR02595">
    <property type="entry name" value="PEP_CTERM"/>
    <property type="match status" value="1"/>
</dbReference>
<proteinExistence type="predicted"/>
<keyword evidence="4" id="KW-1185">Reference proteome</keyword>
<protein>
    <recommendedName>
        <fullName evidence="2">Ice-binding protein C-terminal domain-containing protein</fullName>
    </recommendedName>
</protein>
<evidence type="ECO:0000313" key="4">
    <source>
        <dbReference type="Proteomes" id="UP000549617"/>
    </source>
</evidence>
<accession>A0A7W9AEW3</accession>
<organism evidence="3 4">
    <name type="scientific">Sphingobium boeckii</name>
    <dbReference type="NCBI Taxonomy" id="1082345"/>
    <lineage>
        <taxon>Bacteria</taxon>
        <taxon>Pseudomonadati</taxon>
        <taxon>Pseudomonadota</taxon>
        <taxon>Alphaproteobacteria</taxon>
        <taxon>Sphingomonadales</taxon>
        <taxon>Sphingomonadaceae</taxon>
        <taxon>Sphingobium</taxon>
    </lineage>
</organism>
<keyword evidence="1" id="KW-0732">Signal</keyword>
<dbReference type="Proteomes" id="UP000549617">
    <property type="component" value="Unassembled WGS sequence"/>
</dbReference>
<dbReference type="RefSeq" id="WP_184014679.1">
    <property type="nucleotide sequence ID" value="NZ_JACIJC010000001.1"/>
</dbReference>
<feature type="domain" description="Ice-binding protein C-terminal" evidence="2">
    <location>
        <begin position="180"/>
        <end position="205"/>
    </location>
</feature>
<evidence type="ECO:0000259" key="2">
    <source>
        <dbReference type="Pfam" id="PF07589"/>
    </source>
</evidence>
<reference evidence="3 4" key="1">
    <citation type="submission" date="2020-08" db="EMBL/GenBank/DDBJ databases">
        <title>Genomic Encyclopedia of Type Strains, Phase IV (KMG-IV): sequencing the most valuable type-strain genomes for metagenomic binning, comparative biology and taxonomic classification.</title>
        <authorList>
            <person name="Goeker M."/>
        </authorList>
    </citation>
    <scope>NUCLEOTIDE SEQUENCE [LARGE SCALE GENOMIC DNA]</scope>
    <source>
        <strain evidence="3 4">DSM 25079</strain>
    </source>
</reference>
<feature type="chain" id="PRO_5031121208" description="Ice-binding protein C-terminal domain-containing protein" evidence="1">
    <location>
        <begin position="21"/>
        <end position="213"/>
    </location>
</feature>
<dbReference type="NCBIfam" id="NF035944">
    <property type="entry name" value="PEPxxWA-CTERM"/>
    <property type="match status" value="1"/>
</dbReference>
<dbReference type="AlphaFoldDB" id="A0A7W9AEW3"/>
<gene>
    <name evidence="3" type="ORF">FHS49_000391</name>
</gene>
<evidence type="ECO:0000256" key="1">
    <source>
        <dbReference type="SAM" id="SignalP"/>
    </source>
</evidence>
<dbReference type="Pfam" id="PF07589">
    <property type="entry name" value="PEP-CTERM"/>
    <property type="match status" value="1"/>
</dbReference>
<feature type="signal peptide" evidence="1">
    <location>
        <begin position="1"/>
        <end position="20"/>
    </location>
</feature>
<dbReference type="EMBL" id="JACIJC010000001">
    <property type="protein sequence ID" value="MBB5684400.1"/>
    <property type="molecule type" value="Genomic_DNA"/>
</dbReference>